<dbReference type="InterPro" id="IPR053031">
    <property type="entry name" value="Cuticle_assoc_protein"/>
</dbReference>
<sequence length="347" mass="39242">MAQVGSLYTCRAGYMKCYRANTKKNNGRYFYRCPQFKNQCKSFIYEDVLVGGLGAGDLGQGGEQVGEYKQVEIMRPRIRDNYLTYAFIGCKLMDPIVELDNDNDINIDFDGDDMEMEGIDGPLSDTEDESVSTLARKPSNHKRKLTSHVWVFFEIFVGKDKKERAKCKKCGVIYLSSSAHGTGNLSRHLKTCKKTTTRDLRQMFLSQSESSMSLRAIKFDPVIFREMLNLAIIKYQLPFKFVEYEGIRDAFNYAVFINRDLKLVFRNTSRADAIKIYEKEKRRVMRDSKVNDVVESAIEELAEELSLLDVGQNVHGVAVASDNVESSKSASDDGNGLSGSGTCVRDE</sequence>
<accession>A0A7J7MCA3</accession>
<organism evidence="7 8">
    <name type="scientific">Kingdonia uniflora</name>
    <dbReference type="NCBI Taxonomy" id="39325"/>
    <lineage>
        <taxon>Eukaryota</taxon>
        <taxon>Viridiplantae</taxon>
        <taxon>Streptophyta</taxon>
        <taxon>Embryophyta</taxon>
        <taxon>Tracheophyta</taxon>
        <taxon>Spermatophyta</taxon>
        <taxon>Magnoliopsida</taxon>
        <taxon>Ranunculales</taxon>
        <taxon>Circaeasteraceae</taxon>
        <taxon>Kingdonia</taxon>
    </lineage>
</organism>
<dbReference type="PANTHER" id="PTHR34396">
    <property type="entry name" value="OS03G0264950 PROTEIN-RELATED"/>
    <property type="match status" value="1"/>
</dbReference>
<keyword evidence="2 4" id="KW-0863">Zinc-finger</keyword>
<comment type="caution">
    <text evidence="7">The sequence shown here is derived from an EMBL/GenBank/DDBJ whole genome shotgun (WGS) entry which is preliminary data.</text>
</comment>
<proteinExistence type="predicted"/>
<evidence type="ECO:0000256" key="5">
    <source>
        <dbReference type="SAM" id="MobiDB-lite"/>
    </source>
</evidence>
<feature type="domain" description="BED-type" evidence="6">
    <location>
        <begin position="144"/>
        <end position="199"/>
    </location>
</feature>
<feature type="region of interest" description="Disordered" evidence="5">
    <location>
        <begin position="323"/>
        <end position="347"/>
    </location>
</feature>
<dbReference type="GO" id="GO:0008270">
    <property type="term" value="F:zinc ion binding"/>
    <property type="evidence" value="ECO:0007669"/>
    <property type="project" value="UniProtKB-KW"/>
</dbReference>
<dbReference type="SMART" id="SM00614">
    <property type="entry name" value="ZnF_BED"/>
    <property type="match status" value="1"/>
</dbReference>
<evidence type="ECO:0000313" key="8">
    <source>
        <dbReference type="Proteomes" id="UP000541444"/>
    </source>
</evidence>
<dbReference type="PROSITE" id="PS50808">
    <property type="entry name" value="ZF_BED"/>
    <property type="match status" value="1"/>
</dbReference>
<evidence type="ECO:0000256" key="1">
    <source>
        <dbReference type="ARBA" id="ARBA00022723"/>
    </source>
</evidence>
<dbReference type="GO" id="GO:0006357">
    <property type="term" value="P:regulation of transcription by RNA polymerase II"/>
    <property type="evidence" value="ECO:0007669"/>
    <property type="project" value="TreeGrafter"/>
</dbReference>
<dbReference type="OrthoDB" id="2425403at2759"/>
<dbReference type="InterPro" id="IPR036236">
    <property type="entry name" value="Znf_C2H2_sf"/>
</dbReference>
<gene>
    <name evidence="7" type="ORF">GIB67_023191</name>
</gene>
<dbReference type="PANTHER" id="PTHR34396:SF24">
    <property type="entry name" value="BED-TYPE DOMAIN-CONTAINING PROTEIN"/>
    <property type="match status" value="1"/>
</dbReference>
<keyword evidence="8" id="KW-1185">Reference proteome</keyword>
<evidence type="ECO:0000313" key="7">
    <source>
        <dbReference type="EMBL" id="KAF6152497.1"/>
    </source>
</evidence>
<keyword evidence="1" id="KW-0479">Metal-binding</keyword>
<dbReference type="Pfam" id="PF02892">
    <property type="entry name" value="zf-BED"/>
    <property type="match status" value="1"/>
</dbReference>
<keyword evidence="3" id="KW-0862">Zinc</keyword>
<protein>
    <recommendedName>
        <fullName evidence="6">BED-type domain-containing protein</fullName>
    </recommendedName>
</protein>
<evidence type="ECO:0000256" key="3">
    <source>
        <dbReference type="ARBA" id="ARBA00022833"/>
    </source>
</evidence>
<dbReference type="AlphaFoldDB" id="A0A7J7MCA3"/>
<evidence type="ECO:0000256" key="2">
    <source>
        <dbReference type="ARBA" id="ARBA00022771"/>
    </source>
</evidence>
<dbReference type="GO" id="GO:0005634">
    <property type="term" value="C:nucleus"/>
    <property type="evidence" value="ECO:0007669"/>
    <property type="project" value="TreeGrafter"/>
</dbReference>
<reference evidence="7 8" key="1">
    <citation type="journal article" date="2020" name="IScience">
        <title>Genome Sequencing of the Endangered Kingdonia uniflora (Circaeasteraceae, Ranunculales) Reveals Potential Mechanisms of Evolutionary Specialization.</title>
        <authorList>
            <person name="Sun Y."/>
            <person name="Deng T."/>
            <person name="Zhang A."/>
            <person name="Moore M.J."/>
            <person name="Landis J.B."/>
            <person name="Lin N."/>
            <person name="Zhang H."/>
            <person name="Zhang X."/>
            <person name="Huang J."/>
            <person name="Zhang X."/>
            <person name="Sun H."/>
            <person name="Wang H."/>
        </authorList>
    </citation>
    <scope>NUCLEOTIDE SEQUENCE [LARGE SCALE GENOMIC DNA]</scope>
    <source>
        <strain evidence="7">TB1705</strain>
        <tissue evidence="7">Leaf</tissue>
    </source>
</reference>
<name>A0A7J7MCA3_9MAGN</name>
<evidence type="ECO:0000256" key="4">
    <source>
        <dbReference type="PROSITE-ProRule" id="PRU00027"/>
    </source>
</evidence>
<dbReference type="Proteomes" id="UP000541444">
    <property type="component" value="Unassembled WGS sequence"/>
</dbReference>
<dbReference type="InterPro" id="IPR003656">
    <property type="entry name" value="Znf_BED"/>
</dbReference>
<dbReference type="EMBL" id="JACGCM010001627">
    <property type="protein sequence ID" value="KAF6152497.1"/>
    <property type="molecule type" value="Genomic_DNA"/>
</dbReference>
<dbReference type="SUPFAM" id="SSF57667">
    <property type="entry name" value="beta-beta-alpha zinc fingers"/>
    <property type="match status" value="1"/>
</dbReference>
<dbReference type="GO" id="GO:1990837">
    <property type="term" value="F:sequence-specific double-stranded DNA binding"/>
    <property type="evidence" value="ECO:0007669"/>
    <property type="project" value="TreeGrafter"/>
</dbReference>
<evidence type="ECO:0000259" key="6">
    <source>
        <dbReference type="PROSITE" id="PS50808"/>
    </source>
</evidence>